<evidence type="ECO:0000256" key="1">
    <source>
        <dbReference type="ARBA" id="ARBA00006432"/>
    </source>
</evidence>
<accession>A0A285KY60</accession>
<dbReference type="STRING" id="1379680.GCA_001612615_00066"/>
<dbReference type="InterPro" id="IPR025110">
    <property type="entry name" value="AMP-bd_C"/>
</dbReference>
<dbReference type="Gene3D" id="3.40.50.12780">
    <property type="entry name" value="N-terminal domain of ligase-like"/>
    <property type="match status" value="1"/>
</dbReference>
<dbReference type="AlphaFoldDB" id="A0A285KY60"/>
<dbReference type="EMBL" id="OBEG01000001">
    <property type="protein sequence ID" value="SNY77193.1"/>
    <property type="molecule type" value="Genomic_DNA"/>
</dbReference>
<feature type="domain" description="AMP-dependent synthetase/ligase" evidence="3">
    <location>
        <begin position="216"/>
        <end position="567"/>
    </location>
</feature>
<dbReference type="FunFam" id="3.30.300.30:FF:000008">
    <property type="entry name" value="2,3-dihydroxybenzoate-AMP ligase"/>
    <property type="match status" value="1"/>
</dbReference>
<dbReference type="PROSITE" id="PS00455">
    <property type="entry name" value="AMP_BINDING"/>
    <property type="match status" value="1"/>
</dbReference>
<dbReference type="CDD" id="cd04433">
    <property type="entry name" value="AFD_class_I"/>
    <property type="match status" value="1"/>
</dbReference>
<evidence type="ECO:0000259" key="4">
    <source>
        <dbReference type="Pfam" id="PF13193"/>
    </source>
</evidence>
<dbReference type="Pfam" id="PF13193">
    <property type="entry name" value="AMP-binding_C"/>
    <property type="match status" value="1"/>
</dbReference>
<name>A0A285KY60_9NOCA</name>
<dbReference type="GO" id="GO:0006631">
    <property type="term" value="P:fatty acid metabolic process"/>
    <property type="evidence" value="ECO:0007669"/>
    <property type="project" value="TreeGrafter"/>
</dbReference>
<dbReference type="SUPFAM" id="SSF55961">
    <property type="entry name" value="Bet v1-like"/>
    <property type="match status" value="1"/>
</dbReference>
<dbReference type="InterPro" id="IPR000873">
    <property type="entry name" value="AMP-dep_synth/lig_dom"/>
</dbReference>
<dbReference type="Gene3D" id="3.30.300.30">
    <property type="match status" value="1"/>
</dbReference>
<dbReference type="SUPFAM" id="SSF56801">
    <property type="entry name" value="Acetyl-CoA synthetase-like"/>
    <property type="match status" value="1"/>
</dbReference>
<keyword evidence="2 5" id="KW-0436">Ligase</keyword>
<evidence type="ECO:0000313" key="6">
    <source>
        <dbReference type="Proteomes" id="UP000219565"/>
    </source>
</evidence>
<dbReference type="InterPro" id="IPR045851">
    <property type="entry name" value="AMP-bd_C_sf"/>
</dbReference>
<protein>
    <submittedName>
        <fullName evidence="5">Acyl-CoA synthetase (AMP-forming)/AMP-acid ligase II</fullName>
    </submittedName>
</protein>
<organism evidence="5 6">
    <name type="scientific">Nocardia amikacinitolerans</name>
    <dbReference type="NCBI Taxonomy" id="756689"/>
    <lineage>
        <taxon>Bacteria</taxon>
        <taxon>Bacillati</taxon>
        <taxon>Actinomycetota</taxon>
        <taxon>Actinomycetes</taxon>
        <taxon>Mycobacteriales</taxon>
        <taxon>Nocardiaceae</taxon>
        <taxon>Nocardia</taxon>
    </lineage>
</organism>
<evidence type="ECO:0000256" key="2">
    <source>
        <dbReference type="ARBA" id="ARBA00022598"/>
    </source>
</evidence>
<evidence type="ECO:0000313" key="5">
    <source>
        <dbReference type="EMBL" id="SNY77193.1"/>
    </source>
</evidence>
<dbReference type="Proteomes" id="UP000219565">
    <property type="component" value="Unassembled WGS sequence"/>
</dbReference>
<dbReference type="GO" id="GO:0031956">
    <property type="term" value="F:medium-chain fatty acid-CoA ligase activity"/>
    <property type="evidence" value="ECO:0007669"/>
    <property type="project" value="TreeGrafter"/>
</dbReference>
<proteinExistence type="inferred from homology"/>
<gene>
    <name evidence="5" type="ORF">SAMN04244553_0944</name>
</gene>
<dbReference type="InterPro" id="IPR042099">
    <property type="entry name" value="ANL_N_sf"/>
</dbReference>
<dbReference type="PANTHER" id="PTHR43201:SF5">
    <property type="entry name" value="MEDIUM-CHAIN ACYL-COA LIGASE ACSF2, MITOCHONDRIAL"/>
    <property type="match status" value="1"/>
</dbReference>
<dbReference type="InterPro" id="IPR020845">
    <property type="entry name" value="AMP-binding_CS"/>
</dbReference>
<dbReference type="PANTHER" id="PTHR43201">
    <property type="entry name" value="ACYL-COA SYNTHETASE"/>
    <property type="match status" value="1"/>
</dbReference>
<keyword evidence="6" id="KW-1185">Reference proteome</keyword>
<feature type="domain" description="AMP-binding enzyme C-terminal" evidence="4">
    <location>
        <begin position="616"/>
        <end position="690"/>
    </location>
</feature>
<comment type="similarity">
    <text evidence="1">Belongs to the ATP-dependent AMP-binding enzyme family.</text>
</comment>
<evidence type="ECO:0000259" key="3">
    <source>
        <dbReference type="Pfam" id="PF00501"/>
    </source>
</evidence>
<dbReference type="Pfam" id="PF00501">
    <property type="entry name" value="AMP-binding"/>
    <property type="match status" value="1"/>
</dbReference>
<sequence>MITPTRAHGWAGQKCTQLVTDVITVDAEYAVDRTALWDLLTETQTYARMFQGVGSCERAETSETQTILIVRAGGPDTEITVPPIHLVVAREREILEFQCPGAGGFASVRLRGNKERTRVTVTYVGLGRVHPSIAAFDKSAVIAWTSAGLDRIADAVRGAPTSVLVNGEDSPARLQIGVARQLVSTGVVRSYRPDRGLKQLGGLAKWGFTLAGGYAAAAAYTPQRPALIDARTTYSFAEVHSRTHRLAGALVALGMGEGSAIGVLSRNSAAMVECMVAAGKVGVDALLLNTGLSARQIREVIEKHELAAVFRDDEFEPLLRSISPELPRYSTSDPYQGGPATVDDLVAWDTPPFTRPAQPGRLIVLTSGTSGTPKSARRPQPKGFGTVAALLSRIPFRMDETMLLPAPLFHTWGLAALQISTPIRASVLLTERFDAEECLRLIEQYRVSAMVVVPVMVNRILDLPAHVRARYDTSSLRIVASCGAPLDGSAVLRFMDDFGDVLYNVYGSTEVSWATIADPADLRAAPTTAGRPPLGTKVAVLDPDLRPVPRGVTGRIFVNNHMLFDGYTDAAPPTEAGDMLDTGDLGYVDADGLLYVAGRDDEMIISGGENVFPRPVEEALLRLPQVSEVAVIGVPDREFGQRLAAFVVTRDGSRMDREMVRDYIRHRLSRFSVPRDVTFLEALPRNATGKIVKRALVRPG</sequence>
<reference evidence="5 6" key="1">
    <citation type="submission" date="2017-09" db="EMBL/GenBank/DDBJ databases">
        <authorList>
            <person name="Ehlers B."/>
            <person name="Leendertz F.H."/>
        </authorList>
    </citation>
    <scope>NUCLEOTIDE SEQUENCE [LARGE SCALE GENOMIC DNA]</scope>
    <source>
        <strain evidence="5 6">DSM 45537</strain>
    </source>
</reference>